<dbReference type="SUPFAM" id="SSF53850">
    <property type="entry name" value="Periplasmic binding protein-like II"/>
    <property type="match status" value="1"/>
</dbReference>
<dbReference type="HOGENOM" id="CLU_026974_12_0_4"/>
<dbReference type="Pfam" id="PF13531">
    <property type="entry name" value="SBP_bac_11"/>
    <property type="match status" value="1"/>
</dbReference>
<sequence length="365" mass="40368">MVDRAAMIICGSTTLMTILMQRRDFGMAVLGLAAQRLPLAATPDQKVRVLSTADRMVVQPVIDDFERTHPGYNIDYVQLGSVELHAQFLTDQGAHADVLWSSAQDLQTKLVNDGYALRYESPHADFLPRWAMWKNEAYGTTHEPVGIAYHRQLLAQSEIPTTHLALAALLRSNTRRFRDRVATYDIEKAGLGYLTAAHDAMASPQSWELVRSLAQCRASLHIDTQSMLESIAAGRTALAYNVLGTYADAYARSNADMGVAYLQDYTFVVSRVAFIARKAPNPQGAKLWLDHLLSQTGQRLLAETGRLYGVRTDMTGPRSAAALKKLLGSAARPIAIGPGLLANLDRSKRNALLKRWHAEFEHARV</sequence>
<dbReference type="STRING" id="338969.Rfer_2402"/>
<dbReference type="GO" id="GO:0030288">
    <property type="term" value="C:outer membrane-bounded periplasmic space"/>
    <property type="evidence" value="ECO:0007669"/>
    <property type="project" value="TreeGrafter"/>
</dbReference>
<evidence type="ECO:0000256" key="1">
    <source>
        <dbReference type="ARBA" id="ARBA00022729"/>
    </source>
</evidence>
<dbReference type="Gene3D" id="3.40.190.10">
    <property type="entry name" value="Periplasmic binding protein-like II"/>
    <property type="match status" value="2"/>
</dbReference>
<keyword evidence="3" id="KW-1185">Reference proteome</keyword>
<gene>
    <name evidence="2" type="ordered locus">Rfer_2402</name>
</gene>
<accession>Q21VT4</accession>
<dbReference type="Proteomes" id="UP000008332">
    <property type="component" value="Chromosome"/>
</dbReference>
<dbReference type="PANTHER" id="PTHR30006:SF25">
    <property type="entry name" value="PHOSPHOGLYCERATE TRANSPORT REGULATORY PROTEIN PGTC"/>
    <property type="match status" value="1"/>
</dbReference>
<evidence type="ECO:0000313" key="2">
    <source>
        <dbReference type="EMBL" id="ABD70119.1"/>
    </source>
</evidence>
<evidence type="ECO:0008006" key="4">
    <source>
        <dbReference type="Google" id="ProtNLM"/>
    </source>
</evidence>
<dbReference type="KEGG" id="rfr:Rfer_2402"/>
<dbReference type="OrthoDB" id="8673316at2"/>
<dbReference type="eggNOG" id="COG1840">
    <property type="taxonomic scope" value="Bacteria"/>
</dbReference>
<keyword evidence="1" id="KW-0732">Signal</keyword>
<dbReference type="EMBL" id="CP000267">
    <property type="protein sequence ID" value="ABD70119.1"/>
    <property type="molecule type" value="Genomic_DNA"/>
</dbReference>
<proteinExistence type="predicted"/>
<dbReference type="PANTHER" id="PTHR30006">
    <property type="entry name" value="THIAMINE-BINDING PERIPLASMIC PROTEIN-RELATED"/>
    <property type="match status" value="1"/>
</dbReference>
<dbReference type="AlphaFoldDB" id="Q21VT4"/>
<reference evidence="3" key="1">
    <citation type="submission" date="2006-02" db="EMBL/GenBank/DDBJ databases">
        <title>Complete sequence of chromosome of Rhodoferax ferrireducens DSM 15236.</title>
        <authorList>
            <person name="Copeland A."/>
            <person name="Lucas S."/>
            <person name="Lapidus A."/>
            <person name="Barry K."/>
            <person name="Detter J.C."/>
            <person name="Glavina del Rio T."/>
            <person name="Hammon N."/>
            <person name="Israni S."/>
            <person name="Pitluck S."/>
            <person name="Brettin T."/>
            <person name="Bruce D."/>
            <person name="Han C."/>
            <person name="Tapia R."/>
            <person name="Gilna P."/>
            <person name="Kiss H."/>
            <person name="Schmutz J."/>
            <person name="Larimer F."/>
            <person name="Land M."/>
            <person name="Kyrpides N."/>
            <person name="Ivanova N."/>
            <person name="Richardson P."/>
        </authorList>
    </citation>
    <scope>NUCLEOTIDE SEQUENCE [LARGE SCALE GENOMIC DNA]</scope>
    <source>
        <strain evidence="3">ATCC BAA-621 / DSM 15236 / T118</strain>
    </source>
</reference>
<evidence type="ECO:0000313" key="3">
    <source>
        <dbReference type="Proteomes" id="UP000008332"/>
    </source>
</evidence>
<name>Q21VT4_ALBFT</name>
<organism evidence="2 3">
    <name type="scientific">Albidiferax ferrireducens (strain ATCC BAA-621 / DSM 15236 / T118)</name>
    <name type="common">Rhodoferax ferrireducens</name>
    <dbReference type="NCBI Taxonomy" id="338969"/>
    <lineage>
        <taxon>Bacteria</taxon>
        <taxon>Pseudomonadati</taxon>
        <taxon>Pseudomonadota</taxon>
        <taxon>Betaproteobacteria</taxon>
        <taxon>Burkholderiales</taxon>
        <taxon>Comamonadaceae</taxon>
        <taxon>Rhodoferax</taxon>
    </lineage>
</organism>
<protein>
    <recommendedName>
        <fullName evidence="4">ABC transporter substrate-binding protein</fullName>
    </recommendedName>
</protein>